<dbReference type="GO" id="GO:0016491">
    <property type="term" value="F:oxidoreductase activity"/>
    <property type="evidence" value="ECO:0007669"/>
    <property type="project" value="UniProtKB-KW"/>
</dbReference>
<evidence type="ECO:0000256" key="1">
    <source>
        <dbReference type="ARBA" id="ARBA00023002"/>
    </source>
</evidence>
<organism evidence="2 3">
    <name type="scientific">Plectus sambesii</name>
    <dbReference type="NCBI Taxonomy" id="2011161"/>
    <lineage>
        <taxon>Eukaryota</taxon>
        <taxon>Metazoa</taxon>
        <taxon>Ecdysozoa</taxon>
        <taxon>Nematoda</taxon>
        <taxon>Chromadorea</taxon>
        <taxon>Plectida</taxon>
        <taxon>Plectina</taxon>
        <taxon>Plectoidea</taxon>
        <taxon>Plectidae</taxon>
        <taxon>Plectus</taxon>
    </lineage>
</organism>
<dbReference type="Gene3D" id="3.40.50.720">
    <property type="entry name" value="NAD(P)-binding Rossmann-like Domain"/>
    <property type="match status" value="1"/>
</dbReference>
<dbReference type="GO" id="GO:0008202">
    <property type="term" value="P:steroid metabolic process"/>
    <property type="evidence" value="ECO:0007669"/>
    <property type="project" value="TreeGrafter"/>
</dbReference>
<accession>A0A914V7B0</accession>
<dbReference type="PANTHER" id="PTHR43313:SF1">
    <property type="entry name" value="3BETA-HYDROXYSTEROID DEHYDROGENASE DHS-16"/>
    <property type="match status" value="1"/>
</dbReference>
<sequence length="172" mass="19015">PLKTVPVDVTNQESVDKAVERVTKELGSTGKLWAIVNNAGVFATYGPDDWLKSSEYEEALGVNTLGVIRVSQAFRSLLKKSKGRVVTIASVAGRLAVSTCGPYSVSKFAVVAYMDVIRNELRPFGVTCHVLEPGIFRTTLIEEKAYEKRLNFSFNRCSDAVKNEYGREFVDD</sequence>
<dbReference type="WBParaSite" id="PSAMB.scaffold16154size1396.g36816.t1">
    <property type="protein sequence ID" value="PSAMB.scaffold16154size1396.g36816.t1"/>
    <property type="gene ID" value="PSAMB.scaffold16154size1396.g36816"/>
</dbReference>
<dbReference type="Pfam" id="PF00106">
    <property type="entry name" value="adh_short"/>
    <property type="match status" value="1"/>
</dbReference>
<evidence type="ECO:0000313" key="3">
    <source>
        <dbReference type="WBParaSite" id="PSAMB.scaffold16154size1396.g36816.t1"/>
    </source>
</evidence>
<dbReference type="AlphaFoldDB" id="A0A914V7B0"/>
<protein>
    <submittedName>
        <fullName evidence="3">Uncharacterized protein</fullName>
    </submittedName>
</protein>
<dbReference type="Proteomes" id="UP000887566">
    <property type="component" value="Unplaced"/>
</dbReference>
<dbReference type="InterPro" id="IPR002347">
    <property type="entry name" value="SDR_fam"/>
</dbReference>
<dbReference type="PRINTS" id="PR00080">
    <property type="entry name" value="SDRFAMILY"/>
</dbReference>
<proteinExistence type="predicted"/>
<keyword evidence="2" id="KW-1185">Reference proteome</keyword>
<dbReference type="InterPro" id="IPR020904">
    <property type="entry name" value="Sc_DH/Rdtase_CS"/>
</dbReference>
<dbReference type="SUPFAM" id="SSF51735">
    <property type="entry name" value="NAD(P)-binding Rossmann-fold domains"/>
    <property type="match status" value="1"/>
</dbReference>
<name>A0A914V7B0_9BILA</name>
<keyword evidence="1" id="KW-0560">Oxidoreductase</keyword>
<reference evidence="3" key="1">
    <citation type="submission" date="2022-11" db="UniProtKB">
        <authorList>
            <consortium name="WormBaseParasite"/>
        </authorList>
    </citation>
    <scope>IDENTIFICATION</scope>
</reference>
<dbReference type="InterPro" id="IPR036291">
    <property type="entry name" value="NAD(P)-bd_dom_sf"/>
</dbReference>
<dbReference type="PRINTS" id="PR00081">
    <property type="entry name" value="GDHRDH"/>
</dbReference>
<evidence type="ECO:0000313" key="2">
    <source>
        <dbReference type="Proteomes" id="UP000887566"/>
    </source>
</evidence>
<dbReference type="PROSITE" id="PS00061">
    <property type="entry name" value="ADH_SHORT"/>
    <property type="match status" value="1"/>
</dbReference>
<dbReference type="PANTHER" id="PTHR43313">
    <property type="entry name" value="SHORT-CHAIN DEHYDROGENASE/REDUCTASE FAMILY 9C"/>
    <property type="match status" value="1"/>
</dbReference>